<feature type="domain" description="HTH luxR-type" evidence="4">
    <location>
        <begin position="902"/>
        <end position="967"/>
    </location>
</feature>
<keyword evidence="2" id="KW-0067">ATP-binding</keyword>
<evidence type="ECO:0000256" key="3">
    <source>
        <dbReference type="SAM" id="MobiDB-lite"/>
    </source>
</evidence>
<dbReference type="Pfam" id="PF13191">
    <property type="entry name" value="AAA_16"/>
    <property type="match status" value="1"/>
</dbReference>
<accession>A0ABS7R059</accession>
<keyword evidence="6" id="KW-1185">Reference proteome</keyword>
<dbReference type="PANTHER" id="PTHR16305:SF35">
    <property type="entry name" value="TRANSCRIPTIONAL ACTIVATOR DOMAIN"/>
    <property type="match status" value="1"/>
</dbReference>
<dbReference type="Gene3D" id="1.10.10.10">
    <property type="entry name" value="Winged helix-like DNA-binding domain superfamily/Winged helix DNA-binding domain"/>
    <property type="match status" value="1"/>
</dbReference>
<organism evidence="5 6">
    <name type="scientific">Streptantibioticus parmotrematis</name>
    <dbReference type="NCBI Taxonomy" id="2873249"/>
    <lineage>
        <taxon>Bacteria</taxon>
        <taxon>Bacillati</taxon>
        <taxon>Actinomycetota</taxon>
        <taxon>Actinomycetes</taxon>
        <taxon>Kitasatosporales</taxon>
        <taxon>Streptomycetaceae</taxon>
        <taxon>Streptantibioticus</taxon>
    </lineage>
</organism>
<dbReference type="InterPro" id="IPR041664">
    <property type="entry name" value="AAA_16"/>
</dbReference>
<evidence type="ECO:0000256" key="2">
    <source>
        <dbReference type="ARBA" id="ARBA00022840"/>
    </source>
</evidence>
<dbReference type="InterPro" id="IPR027417">
    <property type="entry name" value="P-loop_NTPase"/>
</dbReference>
<evidence type="ECO:0000313" key="6">
    <source>
        <dbReference type="Proteomes" id="UP001198565"/>
    </source>
</evidence>
<reference evidence="5 6" key="1">
    <citation type="submission" date="2021-08" db="EMBL/GenBank/DDBJ databases">
        <title>Streptomyces sp. PTM05 isolated from lichen.</title>
        <authorList>
            <person name="Somphong A."/>
            <person name="Phongsopitanun W."/>
            <person name="Tanasupawat S."/>
        </authorList>
    </citation>
    <scope>NUCLEOTIDE SEQUENCE [LARGE SCALE GENOMIC DNA]</scope>
    <source>
        <strain evidence="5 6">Ptm05</strain>
    </source>
</reference>
<comment type="caution">
    <text evidence="5">The sequence shown here is derived from an EMBL/GenBank/DDBJ whole genome shotgun (WGS) entry which is preliminary data.</text>
</comment>
<dbReference type="PROSITE" id="PS50043">
    <property type="entry name" value="HTH_LUXR_2"/>
    <property type="match status" value="1"/>
</dbReference>
<dbReference type="Gene3D" id="1.25.40.10">
    <property type="entry name" value="Tetratricopeptide repeat domain"/>
    <property type="match status" value="1"/>
</dbReference>
<dbReference type="Proteomes" id="UP001198565">
    <property type="component" value="Unassembled WGS sequence"/>
</dbReference>
<dbReference type="SMART" id="SM00421">
    <property type="entry name" value="HTH_LUXR"/>
    <property type="match status" value="1"/>
</dbReference>
<sequence>MSRIPETPWSPDAPGTPRAPGLPWATAPADEGRLRERQEALALVATEAARARSGSGRLVLLRGATGSGRTAVLEAVTEDAAARGMHVLRARCSPQDATTPFGSVLKLLNSALEPTDPRPVGRVASYDRLVGERLWRGLRSCAARGPVLLAVDDAHLADRPSHRWLAETALRLDRLPVLLVVTERGQYDIDPPSAGLAHGLSPALVRTLTLGPLGAASAAGLVRAASGVAPGVAGGQEWVADCVRAGAGNPLLLRALLDDLPAREEDGTVPPPLPDSCAALASGAFPAAVSWWLENAGRTTADVARALAAVDLDGPGGVAGPAPYGGVEEYAELVAAMAGADPARVAGWLTATVRLGLLRRDREGRPRYAHPLLRDAVLSGWSSAGRRAAHRVAAEALLGRGEPVEAVAGHLVRTGAVGEEWATGALLDAAAHAIGGGRPEDAMAFLRRALDEPLAPQRRASVLTELGSLEYATGRSSAGIPRLSEAARLPGGPGDRLRAALALGTALAERGQARAAVDVLRDLDEQLPDHPGLTRMTRTASAFLSEHDQQVRSEVYRWLRSTAGHSPGLVGAAGRALLIRYEATAGLTSADAAMRGIRALLEEPADALAEPFLLGTAAAVAQWADELDEAEWLVRRGLAGQRGSLLHPMHTMLLNTRADIAAARGAYAQVLADPGPPHSDTGAARRTGSVNEQAHAVVALVETGRLDQALSLADSVRLPDSPDSWELNRFLYARGVLRAAYGDPAGALHLFLESGRRQSARDVVSPVVTPWRSAAAECQLALGRQREALVLVEEEARLAAVWGTPRVTGRALRVLGVATGGRRGLELTGQAVEMLRGTSVDSELIPALIARGRQLIAAGQRSRARDTLREAAERAEVLGAVRMRTAAEHALREGGARRAESARTGSGSLTASERRIAALAAEGRTNAEISALLHLARRTVETHLTSAYRKLGIRRRTELASALAGDTGQR</sequence>
<feature type="region of interest" description="Disordered" evidence="3">
    <location>
        <begin position="1"/>
        <end position="27"/>
    </location>
</feature>
<dbReference type="InterPro" id="IPR036388">
    <property type="entry name" value="WH-like_DNA-bd_sf"/>
</dbReference>
<dbReference type="SUPFAM" id="SSF52540">
    <property type="entry name" value="P-loop containing nucleoside triphosphate hydrolases"/>
    <property type="match status" value="1"/>
</dbReference>
<protein>
    <submittedName>
        <fullName evidence="5">AAA family ATPase</fullName>
    </submittedName>
</protein>
<dbReference type="CDD" id="cd06170">
    <property type="entry name" value="LuxR_C_like"/>
    <property type="match status" value="1"/>
</dbReference>
<gene>
    <name evidence="5" type="ORF">K7472_28975</name>
</gene>
<dbReference type="EMBL" id="JAINVZ010000030">
    <property type="protein sequence ID" value="MBY8888848.1"/>
    <property type="molecule type" value="Genomic_DNA"/>
</dbReference>
<keyword evidence="1" id="KW-0547">Nucleotide-binding</keyword>
<dbReference type="InterPro" id="IPR000792">
    <property type="entry name" value="Tscrpt_reg_LuxR_C"/>
</dbReference>
<dbReference type="SUPFAM" id="SSF46894">
    <property type="entry name" value="C-terminal effector domain of the bipartite response regulators"/>
    <property type="match status" value="1"/>
</dbReference>
<dbReference type="PRINTS" id="PR00038">
    <property type="entry name" value="HTHLUXR"/>
</dbReference>
<dbReference type="Pfam" id="PF00196">
    <property type="entry name" value="GerE"/>
    <property type="match status" value="1"/>
</dbReference>
<dbReference type="SUPFAM" id="SSF48452">
    <property type="entry name" value="TPR-like"/>
    <property type="match status" value="1"/>
</dbReference>
<evidence type="ECO:0000259" key="4">
    <source>
        <dbReference type="PROSITE" id="PS50043"/>
    </source>
</evidence>
<dbReference type="PANTHER" id="PTHR16305">
    <property type="entry name" value="TESTICULAR SOLUBLE ADENYLYL CYCLASE"/>
    <property type="match status" value="1"/>
</dbReference>
<evidence type="ECO:0000313" key="5">
    <source>
        <dbReference type="EMBL" id="MBY8888848.1"/>
    </source>
</evidence>
<dbReference type="InterPro" id="IPR016032">
    <property type="entry name" value="Sig_transdc_resp-reg_C-effctor"/>
</dbReference>
<proteinExistence type="predicted"/>
<dbReference type="InterPro" id="IPR011990">
    <property type="entry name" value="TPR-like_helical_dom_sf"/>
</dbReference>
<name>A0ABS7R059_9ACTN</name>
<dbReference type="PROSITE" id="PS00622">
    <property type="entry name" value="HTH_LUXR_1"/>
    <property type="match status" value="1"/>
</dbReference>
<evidence type="ECO:0000256" key="1">
    <source>
        <dbReference type="ARBA" id="ARBA00022741"/>
    </source>
</evidence>